<reference evidence="1 2" key="1">
    <citation type="submission" date="2023-04" db="EMBL/GenBank/DDBJ databases">
        <title>A novel bacteria isolated from coastal sediment.</title>
        <authorList>
            <person name="Liu X.-J."/>
            <person name="Du Z.-J."/>
        </authorList>
    </citation>
    <scope>NUCLEOTIDE SEQUENCE [LARGE SCALE GENOMIC DNA]</scope>
    <source>
        <strain evidence="1 2">SDUM461004</strain>
    </source>
</reference>
<proteinExistence type="predicted"/>
<organism evidence="1 2">
    <name type="scientific">Thalassobacterium sedimentorum</name>
    <dbReference type="NCBI Taxonomy" id="3041258"/>
    <lineage>
        <taxon>Bacteria</taxon>
        <taxon>Pseudomonadati</taxon>
        <taxon>Verrucomicrobiota</taxon>
        <taxon>Opitutia</taxon>
        <taxon>Puniceicoccales</taxon>
        <taxon>Coraliomargaritaceae</taxon>
        <taxon>Thalassobacterium</taxon>
    </lineage>
</organism>
<name>A0ABU1AE18_9BACT</name>
<dbReference type="SUPFAM" id="SSF89550">
    <property type="entry name" value="PHP domain-like"/>
    <property type="match status" value="1"/>
</dbReference>
<evidence type="ECO:0000313" key="1">
    <source>
        <dbReference type="EMBL" id="MDQ8192898.1"/>
    </source>
</evidence>
<accession>A0ABU1AE18</accession>
<keyword evidence="2" id="KW-1185">Reference proteome</keyword>
<protein>
    <recommendedName>
        <fullName evidence="3">DUF3604 domain-containing protein</fullName>
    </recommendedName>
</protein>
<dbReference type="Proteomes" id="UP001243717">
    <property type="component" value="Unassembled WGS sequence"/>
</dbReference>
<evidence type="ECO:0000313" key="2">
    <source>
        <dbReference type="Proteomes" id="UP001243717"/>
    </source>
</evidence>
<comment type="caution">
    <text evidence="1">The sequence shown here is derived from an EMBL/GenBank/DDBJ whole genome shotgun (WGS) entry which is preliminary data.</text>
</comment>
<gene>
    <name evidence="1" type="ORF">QEH59_00575</name>
</gene>
<dbReference type="EMBL" id="JARXIC010000001">
    <property type="protein sequence ID" value="MDQ8192898.1"/>
    <property type="molecule type" value="Genomic_DNA"/>
</dbReference>
<dbReference type="SUPFAM" id="SSF89372">
    <property type="entry name" value="Fucose-specific lectin"/>
    <property type="match status" value="1"/>
</dbReference>
<dbReference type="InterPro" id="IPR016195">
    <property type="entry name" value="Pol/histidinol_Pase-like"/>
</dbReference>
<evidence type="ECO:0008006" key="3">
    <source>
        <dbReference type="Google" id="ProtNLM"/>
    </source>
</evidence>
<sequence length="951" mass="106730">MSFMLTFGLKDDVAVEWNGSLKLSEGEILEASLLDVWPSESAADFHISGVEMTWTGSSKREKDPSWVQANNKQVPGYKPGVHDYSITKPYIFIVTLKGAGNAQIYIKTQSHGEFSLDANELALGESKKYLAGEVEVAACAPSTEVMEISRTSLPMRYNDFPSVDTDESGAIYTAFVSFVGGTSPLLTPGSIITPRARIQDFSEINDPLVGDQIMLVEERNGQMSVPEPVTENGKDLYGVKIVVSQTGKLWIVWSEQLDGNWDLYLKTRENNKWSDTHRLTTDLNPDIHPVIAADGQGGLHLVWQGFRETNSDILYRHIAPEGSVSAERVVAATDANEWDPAIAVSEQGVLAIAWDTYAKGDYDVYYSLLDGEGLLSDASPVAASRKYEARASVAFDQDGVLWVAYEEAGENWGKDVGDESIITRKATNLHMGGSKIGLMCFKDGKPLQPSTLPEDVIDRDESYVYYYKKFQNPREYAAYTTPKYYLSLPVLSVDENGGVNLIYKKQLLNAVDMSNATVFANYLTRFDGSYWSDPVYLVNSEGHSFQKPEVAKLKNGLVIASGGNLSASRYGDFQNVRISKVAFEGKVSNYRMMHLDEIAVDRPTQEILAEKEDVAAIREFRSQANDSEFRIFRGDTHRHTTFSADGGGDGSILDCMRYGLDVSSLDWLTNGDHDNGYREYSWYMTQKIFDIFKIQDHFVPMFSYERSIGYPKGHRNVLMAHRGFRVLPRYKDAGENQLYEFCREFDAISIPHTTGTRSAGTDWSFNDPVAEPIMEIYQGARNSYEYSGAPRSVDSDSDNPGFYWDALKKGFKMGVISSSDHKSTHSSYAMVYLDDYSRMGIIEALRNRHCYGATDNIILEFKCGDKMMGDCFVAADAVKLDINVRGTDKIKQIDIIKNCQIVKTVHPDEQQEVKFTWEDQDPTNGESHYYVRVMQEDDELAWSSPMWITVE</sequence>
<dbReference type="Gene3D" id="3.20.20.140">
    <property type="entry name" value="Metal-dependent hydrolases"/>
    <property type="match status" value="1"/>
</dbReference>